<evidence type="ECO:0000313" key="2">
    <source>
        <dbReference type="Proteomes" id="UP000283745"/>
    </source>
</evidence>
<organism evidence="1 2">
    <name type="scientific">Blautia obeum</name>
    <dbReference type="NCBI Taxonomy" id="40520"/>
    <lineage>
        <taxon>Bacteria</taxon>
        <taxon>Bacillati</taxon>
        <taxon>Bacillota</taxon>
        <taxon>Clostridia</taxon>
        <taxon>Lachnospirales</taxon>
        <taxon>Lachnospiraceae</taxon>
        <taxon>Blautia</taxon>
    </lineage>
</organism>
<dbReference type="EMBL" id="QSKF01000008">
    <property type="protein sequence ID" value="RHE39317.1"/>
    <property type="molecule type" value="Genomic_DNA"/>
</dbReference>
<dbReference type="AlphaFoldDB" id="A0A414EIB6"/>
<name>A0A414EIB6_9FIRM</name>
<dbReference type="InterPro" id="IPR031807">
    <property type="entry name" value="HicB-like"/>
</dbReference>
<dbReference type="Proteomes" id="UP000283745">
    <property type="component" value="Unassembled WGS sequence"/>
</dbReference>
<dbReference type="Pfam" id="PF15919">
    <property type="entry name" value="HicB_lk_antitox"/>
    <property type="match status" value="1"/>
</dbReference>
<dbReference type="RefSeq" id="WP_118040332.1">
    <property type="nucleotide sequence ID" value="NZ_CABJFK010000008.1"/>
</dbReference>
<evidence type="ECO:0000313" key="1">
    <source>
        <dbReference type="EMBL" id="RHE39317.1"/>
    </source>
</evidence>
<gene>
    <name evidence="1" type="ORF">DW740_11280</name>
</gene>
<dbReference type="InterPro" id="IPR035069">
    <property type="entry name" value="TTHA1013/TTHA0281-like"/>
</dbReference>
<reference evidence="1 2" key="1">
    <citation type="submission" date="2018-08" db="EMBL/GenBank/DDBJ databases">
        <title>A genome reference for cultivated species of the human gut microbiota.</title>
        <authorList>
            <person name="Zou Y."/>
            <person name="Xue W."/>
            <person name="Luo G."/>
        </authorList>
    </citation>
    <scope>NUCLEOTIDE SEQUENCE [LARGE SCALE GENOMIC DNA]</scope>
    <source>
        <strain evidence="1 2">AM28-23</strain>
    </source>
</reference>
<protein>
    <submittedName>
        <fullName evidence="1">HicB family protein</fullName>
    </submittedName>
</protein>
<sequence>MKEAYPVLIKQCGKDYLVYVPDLELYTEGKSMAEAMEMARDAIGLKGIDYIKDSKPLPEPSNTTKVLQKAKEEADEEFDYSDGVLTLVDVDFEEYRKRMRNRAVKKNCTIPYWMSEEADKRGVNYSRLLQEALLAFLGGTQGVNN</sequence>
<dbReference type="SUPFAM" id="SSF143100">
    <property type="entry name" value="TTHA1013/TTHA0281-like"/>
    <property type="match status" value="1"/>
</dbReference>
<proteinExistence type="predicted"/>
<comment type="caution">
    <text evidence="1">The sequence shown here is derived from an EMBL/GenBank/DDBJ whole genome shotgun (WGS) entry which is preliminary data.</text>
</comment>
<dbReference type="Gene3D" id="3.30.160.250">
    <property type="match status" value="1"/>
</dbReference>
<accession>A0A414EIB6</accession>